<gene>
    <name evidence="3" type="ORF">Lsed01_01103</name>
</gene>
<keyword evidence="4" id="KW-1185">Reference proteome</keyword>
<feature type="chain" id="PRO_5045785997" description="Septum formation-related domain-containing protein" evidence="1">
    <location>
        <begin position="21"/>
        <end position="145"/>
    </location>
</feature>
<organism evidence="3 4">
    <name type="scientific">Demequina sediminis</name>
    <dbReference type="NCBI Taxonomy" id="1930058"/>
    <lineage>
        <taxon>Bacteria</taxon>
        <taxon>Bacillati</taxon>
        <taxon>Actinomycetota</taxon>
        <taxon>Actinomycetes</taxon>
        <taxon>Micrococcales</taxon>
        <taxon>Demequinaceae</taxon>
        <taxon>Demequina</taxon>
    </lineage>
</organism>
<evidence type="ECO:0000313" key="4">
    <source>
        <dbReference type="Proteomes" id="UP001426770"/>
    </source>
</evidence>
<dbReference type="Pfam" id="PF13845">
    <property type="entry name" value="Septum_form"/>
    <property type="match status" value="1"/>
</dbReference>
<evidence type="ECO:0000256" key="1">
    <source>
        <dbReference type="SAM" id="SignalP"/>
    </source>
</evidence>
<feature type="signal peptide" evidence="1">
    <location>
        <begin position="1"/>
        <end position="20"/>
    </location>
</feature>
<dbReference type="RefSeq" id="WP_286214319.1">
    <property type="nucleotide sequence ID" value="NZ_AP027736.1"/>
</dbReference>
<reference evidence="3 4" key="1">
    <citation type="submission" date="2024-02" db="EMBL/GenBank/DDBJ databases">
        <title>Lysinimicrobium sediminis NBRC 112286.</title>
        <authorList>
            <person name="Ichikawa N."/>
            <person name="Katano-Makiyama Y."/>
            <person name="Hidaka K."/>
        </authorList>
    </citation>
    <scope>NUCLEOTIDE SEQUENCE [LARGE SCALE GENOMIC DNA]</scope>
    <source>
        <strain evidence="3 4">NBRC 112286</strain>
    </source>
</reference>
<accession>A0ABP9WIT3</accession>
<proteinExistence type="predicted"/>
<sequence>MRRALALSSILMLPALGGCALLGGATVEELQLAVGECILNTAVSAEGETEVNSLPRVDCAEAHDGEVFYVEEMTELTEEALLAGDETCYAQYEAYVGVPYEESVYYYTTMTPTQSSWDLGDRQLACILVGEEGEQLTGSLKGAAA</sequence>
<evidence type="ECO:0000259" key="2">
    <source>
        <dbReference type="Pfam" id="PF13845"/>
    </source>
</evidence>
<dbReference type="InterPro" id="IPR026004">
    <property type="entry name" value="Septum_form"/>
</dbReference>
<dbReference type="Proteomes" id="UP001426770">
    <property type="component" value="Unassembled WGS sequence"/>
</dbReference>
<protein>
    <recommendedName>
        <fullName evidence="2">Septum formation-related domain-containing protein</fullName>
    </recommendedName>
</protein>
<name>A0ABP9WIT3_9MICO</name>
<evidence type="ECO:0000313" key="3">
    <source>
        <dbReference type="EMBL" id="GAA5518670.1"/>
    </source>
</evidence>
<dbReference type="PROSITE" id="PS51257">
    <property type="entry name" value="PROKAR_LIPOPROTEIN"/>
    <property type="match status" value="1"/>
</dbReference>
<keyword evidence="1" id="KW-0732">Signal</keyword>
<comment type="caution">
    <text evidence="3">The sequence shown here is derived from an EMBL/GenBank/DDBJ whole genome shotgun (WGS) entry which is preliminary data.</text>
</comment>
<feature type="domain" description="Septum formation-related" evidence="2">
    <location>
        <begin position="46"/>
        <end position="135"/>
    </location>
</feature>
<dbReference type="EMBL" id="BAABRR010000004">
    <property type="protein sequence ID" value="GAA5518670.1"/>
    <property type="molecule type" value="Genomic_DNA"/>
</dbReference>